<dbReference type="Pfam" id="PF04542">
    <property type="entry name" value="Sigma70_r2"/>
    <property type="match status" value="1"/>
</dbReference>
<dbReference type="Pfam" id="PF08281">
    <property type="entry name" value="Sigma70_r4_2"/>
    <property type="match status" value="1"/>
</dbReference>
<comment type="caution">
    <text evidence="8">The sequence shown here is derived from an EMBL/GenBank/DDBJ whole genome shotgun (WGS) entry which is preliminary data.</text>
</comment>
<name>A0A8J3X2R3_9ACTN</name>
<dbReference type="SUPFAM" id="SSF88946">
    <property type="entry name" value="Sigma2 domain of RNA polymerase sigma factors"/>
    <property type="match status" value="1"/>
</dbReference>
<accession>A0A8J3X2R3</accession>
<evidence type="ECO:0000256" key="1">
    <source>
        <dbReference type="ARBA" id="ARBA00010641"/>
    </source>
</evidence>
<dbReference type="Proteomes" id="UP000599074">
    <property type="component" value="Unassembled WGS sequence"/>
</dbReference>
<evidence type="ECO:0000256" key="2">
    <source>
        <dbReference type="ARBA" id="ARBA00023015"/>
    </source>
</evidence>
<dbReference type="RefSeq" id="WP_239088487.1">
    <property type="nucleotide sequence ID" value="NZ_BOON01000058.1"/>
</dbReference>
<protein>
    <submittedName>
        <fullName evidence="8">DNA-directed RNA polymerase sigma-70 factor</fullName>
    </submittedName>
</protein>
<dbReference type="AlphaFoldDB" id="A0A8J3X2R3"/>
<evidence type="ECO:0000259" key="7">
    <source>
        <dbReference type="Pfam" id="PF08281"/>
    </source>
</evidence>
<gene>
    <name evidence="8" type="ORF">Pme01_53740</name>
</gene>
<keyword evidence="9" id="KW-1185">Reference proteome</keyword>
<dbReference type="GO" id="GO:0016987">
    <property type="term" value="F:sigma factor activity"/>
    <property type="evidence" value="ECO:0007669"/>
    <property type="project" value="UniProtKB-KW"/>
</dbReference>
<dbReference type="SUPFAM" id="SSF88659">
    <property type="entry name" value="Sigma3 and sigma4 domains of RNA polymerase sigma factors"/>
    <property type="match status" value="1"/>
</dbReference>
<evidence type="ECO:0000259" key="6">
    <source>
        <dbReference type="Pfam" id="PF04542"/>
    </source>
</evidence>
<dbReference type="GO" id="GO:0000428">
    <property type="term" value="C:DNA-directed RNA polymerase complex"/>
    <property type="evidence" value="ECO:0007669"/>
    <property type="project" value="UniProtKB-KW"/>
</dbReference>
<evidence type="ECO:0000256" key="5">
    <source>
        <dbReference type="SAM" id="MobiDB-lite"/>
    </source>
</evidence>
<dbReference type="PANTHER" id="PTHR43133">
    <property type="entry name" value="RNA POLYMERASE ECF-TYPE SIGMA FACTO"/>
    <property type="match status" value="1"/>
</dbReference>
<keyword evidence="3" id="KW-0731">Sigma factor</keyword>
<evidence type="ECO:0000256" key="3">
    <source>
        <dbReference type="ARBA" id="ARBA00023082"/>
    </source>
</evidence>
<dbReference type="InterPro" id="IPR036388">
    <property type="entry name" value="WH-like_DNA-bd_sf"/>
</dbReference>
<reference evidence="8" key="1">
    <citation type="submission" date="2021-01" db="EMBL/GenBank/DDBJ databases">
        <title>Whole genome shotgun sequence of Planosporangium mesophilum NBRC 109066.</title>
        <authorList>
            <person name="Komaki H."/>
            <person name="Tamura T."/>
        </authorList>
    </citation>
    <scope>NUCLEOTIDE SEQUENCE</scope>
    <source>
        <strain evidence="8">NBRC 109066</strain>
    </source>
</reference>
<feature type="domain" description="RNA polymerase sigma factor 70 region 4 type 2" evidence="7">
    <location>
        <begin position="129"/>
        <end position="180"/>
    </location>
</feature>
<dbReference type="InterPro" id="IPR007627">
    <property type="entry name" value="RNA_pol_sigma70_r2"/>
</dbReference>
<evidence type="ECO:0000313" key="9">
    <source>
        <dbReference type="Proteomes" id="UP000599074"/>
    </source>
</evidence>
<feature type="region of interest" description="Disordered" evidence="5">
    <location>
        <begin position="189"/>
        <end position="216"/>
    </location>
</feature>
<keyword evidence="4" id="KW-0804">Transcription</keyword>
<organism evidence="8 9">
    <name type="scientific">Planosporangium mesophilum</name>
    <dbReference type="NCBI Taxonomy" id="689768"/>
    <lineage>
        <taxon>Bacteria</taxon>
        <taxon>Bacillati</taxon>
        <taxon>Actinomycetota</taxon>
        <taxon>Actinomycetes</taxon>
        <taxon>Micromonosporales</taxon>
        <taxon>Micromonosporaceae</taxon>
        <taxon>Planosporangium</taxon>
    </lineage>
</organism>
<dbReference type="GO" id="GO:0006352">
    <property type="term" value="P:DNA-templated transcription initiation"/>
    <property type="evidence" value="ECO:0007669"/>
    <property type="project" value="InterPro"/>
</dbReference>
<dbReference type="InterPro" id="IPR039425">
    <property type="entry name" value="RNA_pol_sigma-70-like"/>
</dbReference>
<feature type="domain" description="RNA polymerase sigma-70 region 2" evidence="6">
    <location>
        <begin position="32"/>
        <end position="98"/>
    </location>
</feature>
<dbReference type="EMBL" id="BOON01000058">
    <property type="protein sequence ID" value="GII25777.1"/>
    <property type="molecule type" value="Genomic_DNA"/>
</dbReference>
<dbReference type="Gene3D" id="1.10.10.10">
    <property type="entry name" value="Winged helix-like DNA-binding domain superfamily/Winged helix DNA-binding domain"/>
    <property type="match status" value="1"/>
</dbReference>
<keyword evidence="2" id="KW-0805">Transcription regulation</keyword>
<dbReference type="InterPro" id="IPR013324">
    <property type="entry name" value="RNA_pol_sigma_r3/r4-like"/>
</dbReference>
<dbReference type="Gene3D" id="1.10.1740.10">
    <property type="match status" value="1"/>
</dbReference>
<dbReference type="InterPro" id="IPR014284">
    <property type="entry name" value="RNA_pol_sigma-70_dom"/>
</dbReference>
<dbReference type="NCBIfam" id="TIGR02937">
    <property type="entry name" value="sigma70-ECF"/>
    <property type="match status" value="1"/>
</dbReference>
<comment type="similarity">
    <text evidence="1">Belongs to the sigma-70 factor family. ECF subfamily.</text>
</comment>
<proteinExistence type="inferred from homology"/>
<keyword evidence="8" id="KW-0240">DNA-directed RNA polymerase</keyword>
<sequence length="216" mass="23400">MTAHEPAALRPTDLSPLLAAAQGGDEEAFRGLYRAVQPGLLRYLRALLGDDAEDVASETWLQVARDIRTFRGKDEFRAWVARIGRNRAMDHLRYQRRRPAVSTPIEDLVELPAVVDTADSASDSISTDAALALIRTLPRDQAEAVLLRVVVGLDAETTGKVLGKRAGAVRTASYRGLRRLAESLDQLSHPHDQYAGPAVTPQGVTDASAKTPAGTR</sequence>
<dbReference type="GO" id="GO:0003677">
    <property type="term" value="F:DNA binding"/>
    <property type="evidence" value="ECO:0007669"/>
    <property type="project" value="InterPro"/>
</dbReference>
<dbReference type="InterPro" id="IPR013249">
    <property type="entry name" value="RNA_pol_sigma70_r4_t2"/>
</dbReference>
<evidence type="ECO:0000256" key="4">
    <source>
        <dbReference type="ARBA" id="ARBA00023163"/>
    </source>
</evidence>
<evidence type="ECO:0000313" key="8">
    <source>
        <dbReference type="EMBL" id="GII25777.1"/>
    </source>
</evidence>
<dbReference type="InterPro" id="IPR013325">
    <property type="entry name" value="RNA_pol_sigma_r2"/>
</dbReference>
<dbReference type="PANTHER" id="PTHR43133:SF66">
    <property type="entry name" value="ECF RNA POLYMERASE SIGMA FACTOR SIGK"/>
    <property type="match status" value="1"/>
</dbReference>